<evidence type="ECO:0000256" key="1">
    <source>
        <dbReference type="SAM" id="MobiDB-lite"/>
    </source>
</evidence>
<accession>A0ABR2VC18</accession>
<feature type="compositionally biased region" description="Basic and acidic residues" evidence="1">
    <location>
        <begin position="451"/>
        <end position="483"/>
    </location>
</feature>
<reference evidence="2 3" key="1">
    <citation type="journal article" date="2024" name="J. Plant Pathol.">
        <title>Sequence and assembly of the genome of Seiridium unicorne, isolate CBS 538.82, causal agent of cypress canker disease.</title>
        <authorList>
            <person name="Scali E."/>
            <person name="Rocca G.D."/>
            <person name="Danti R."/>
            <person name="Garbelotto M."/>
            <person name="Barberini S."/>
            <person name="Baroncelli R."/>
            <person name="Emiliani G."/>
        </authorList>
    </citation>
    <scope>NUCLEOTIDE SEQUENCE [LARGE SCALE GENOMIC DNA]</scope>
    <source>
        <strain evidence="2 3">BM-138-508</strain>
    </source>
</reference>
<comment type="caution">
    <text evidence="2">The sequence shown here is derived from an EMBL/GenBank/DDBJ whole genome shotgun (WGS) entry which is preliminary data.</text>
</comment>
<dbReference type="PANTHER" id="PTHR38887">
    <property type="entry name" value="CHROMOSOME 21, WHOLE GENOME SHOTGUN SEQUENCE"/>
    <property type="match status" value="1"/>
</dbReference>
<evidence type="ECO:0000313" key="2">
    <source>
        <dbReference type="EMBL" id="KAK9424460.1"/>
    </source>
</evidence>
<gene>
    <name evidence="2" type="ORF">SUNI508_13607</name>
</gene>
<feature type="compositionally biased region" description="Polar residues" evidence="1">
    <location>
        <begin position="409"/>
        <end position="420"/>
    </location>
</feature>
<organism evidence="2 3">
    <name type="scientific">Seiridium unicorne</name>
    <dbReference type="NCBI Taxonomy" id="138068"/>
    <lineage>
        <taxon>Eukaryota</taxon>
        <taxon>Fungi</taxon>
        <taxon>Dikarya</taxon>
        <taxon>Ascomycota</taxon>
        <taxon>Pezizomycotina</taxon>
        <taxon>Sordariomycetes</taxon>
        <taxon>Xylariomycetidae</taxon>
        <taxon>Amphisphaeriales</taxon>
        <taxon>Sporocadaceae</taxon>
        <taxon>Seiridium</taxon>
    </lineage>
</organism>
<dbReference type="InterPro" id="IPR053221">
    <property type="entry name" value="Burnettramic_acid_biosynth"/>
</dbReference>
<feature type="compositionally biased region" description="Basic and acidic residues" evidence="1">
    <location>
        <begin position="55"/>
        <end position="72"/>
    </location>
</feature>
<keyword evidence="3" id="KW-1185">Reference proteome</keyword>
<feature type="region of interest" description="Disordered" evidence="1">
    <location>
        <begin position="19"/>
        <end position="98"/>
    </location>
</feature>
<feature type="region of interest" description="Disordered" evidence="1">
    <location>
        <begin position="407"/>
        <end position="491"/>
    </location>
</feature>
<dbReference type="Proteomes" id="UP001408356">
    <property type="component" value="Unassembled WGS sequence"/>
</dbReference>
<name>A0ABR2VC18_9PEZI</name>
<proteinExistence type="predicted"/>
<evidence type="ECO:0000313" key="3">
    <source>
        <dbReference type="Proteomes" id="UP001408356"/>
    </source>
</evidence>
<protein>
    <submittedName>
        <fullName evidence="2">Uncharacterized protein</fullName>
    </submittedName>
</protein>
<feature type="compositionally biased region" description="Low complexity" evidence="1">
    <location>
        <begin position="21"/>
        <end position="39"/>
    </location>
</feature>
<dbReference type="PANTHER" id="PTHR38887:SF1">
    <property type="entry name" value="RAS MODIFICATION PROTEIN ERF4"/>
    <property type="match status" value="1"/>
</dbReference>
<dbReference type="EMBL" id="JARVKF010000037">
    <property type="protein sequence ID" value="KAK9424460.1"/>
    <property type="molecule type" value="Genomic_DNA"/>
</dbReference>
<sequence>MGLIVKLIGSGVGFASEAFQASRSRSTASSSSSPAPSASVQDAPPEYVEVADEATADHMFRTGQAERVDKQPQSKTAVVGHEQGEQSSSEDEDEAAAGNDEAAWELDDMVGHVASPGNEVRADIADGANDSEEVKIRKEEQMVRDMVQMAGPPPQPPQRLPCAVILPQRRPRDKTRGFVRAYAPVLQDCGISQDVFLKFLKDWYQSSKADPWIDVVFMAAGIVGLVPEVAAQVVGAVAQVVAGTAKELQSRYRQNTFLDRVNENLLMPRGLYALVMTFKDETPEAAKRRGPLTKLASTVGKNIFTQERLDINQTVEKYSRADETMSDMRKKTKNIRLFSGKTVGQVELPEAAALIYPDLDSAADQDLGSNDKGKEAEGVKEKWKGAGKWVQDYLDRRAQAAYEMDHHGSTLNVPSESRTPFLSRYSDPSHPARSGSLISLLTGGAVNPAARRQEKRAAKQERRAAKREYKDERRVMKGREPRGPRRVRLPRSQRKGIIKRIMQKDVLYLLIVNLPTQDEVQHSAAQLEQIMNRGLGDP</sequence>